<keyword evidence="3" id="KW-0378">Hydrolase</keyword>
<dbReference type="Pfam" id="PF05278">
    <property type="entry name" value="PEARLI-4"/>
    <property type="match status" value="1"/>
</dbReference>
<comment type="cofactor">
    <cofactor evidence="1">
        <name>Mg(2+)</name>
        <dbReference type="ChEBI" id="CHEBI:18420"/>
    </cofactor>
</comment>
<dbReference type="InterPro" id="IPR025753">
    <property type="entry name" value="AAA_N_dom"/>
</dbReference>
<dbReference type="InterPro" id="IPR050747">
    <property type="entry name" value="Mitochondrial_chaperone_BCS1"/>
</dbReference>
<sequence length="608" mass="68587">MGSTLSVIGTITILQNSIDRVLPPEIRSYLWELSRRFSSEQTRVVPESHEGSTNDLFKALPLYLGSNVICNPNDARRLTVGKHESMKVLTFGLDRNSEIVDTFHGVPMKWTYHCETNNTSHHDLRWYELRFHKQHADMVNNKYLLHVLEMAETIKNQNKVIKLYTTRSGGDGWSFKGRSYDHPMTFETLAIDGDLKQKVRDDLDRFITGRSYYRKIGRVWKRGYLLYGPPGTGKSSFIAAVANHLNFDIYNLNLANVLSDSMLEYLLLHMSNRSILVVEDIDCSIVLQNRQIDDQQPEFKKVPRTQVTLSGLLNAIDGLLSCCGNERIIIFTTNFKDRLDPALVRAGRMDMHIELSYCTFSIFKQLVANYLEIADHDLFCHIEKLIKEVQVSPADVAGELMKRKDPEKCLEGLIRFLESRGLEMKALNSPLSGSQVAKNMPEEGCNENLNQQKKHQVHSSCETPDLDGNDFANQNGVESAASSASLEITGYTIVDELAPILNAVFSKYGDIGTNCSLQSVQCRSSLLDVTCRTIQKLQSTELKNFAQGKVKSMLSSTQDLESVGMEVGWLRQQLEIIQAMLAFENVPEIKENRKPETSAADINSATAN</sequence>
<evidence type="ECO:0000256" key="5">
    <source>
        <dbReference type="ARBA" id="ARBA00049360"/>
    </source>
</evidence>
<feature type="domain" description="AAA+ ATPase" evidence="7">
    <location>
        <begin position="220"/>
        <end position="359"/>
    </location>
</feature>
<organism evidence="8">
    <name type="scientific">Rhizophora mucronata</name>
    <name type="common">Asiatic mangrove</name>
    <dbReference type="NCBI Taxonomy" id="61149"/>
    <lineage>
        <taxon>Eukaryota</taxon>
        <taxon>Viridiplantae</taxon>
        <taxon>Streptophyta</taxon>
        <taxon>Embryophyta</taxon>
        <taxon>Tracheophyta</taxon>
        <taxon>Spermatophyta</taxon>
        <taxon>Magnoliopsida</taxon>
        <taxon>eudicotyledons</taxon>
        <taxon>Gunneridae</taxon>
        <taxon>Pentapetalae</taxon>
        <taxon>rosids</taxon>
        <taxon>fabids</taxon>
        <taxon>Malpighiales</taxon>
        <taxon>Rhizophoraceae</taxon>
        <taxon>Rhizophora</taxon>
    </lineage>
</organism>
<dbReference type="InterPro" id="IPR058017">
    <property type="entry name" value="At3g28540-like_C"/>
</dbReference>
<dbReference type="GO" id="GO:0005524">
    <property type="term" value="F:ATP binding"/>
    <property type="evidence" value="ECO:0007669"/>
    <property type="project" value="UniProtKB-KW"/>
</dbReference>
<evidence type="ECO:0000256" key="6">
    <source>
        <dbReference type="RuleBase" id="RU003651"/>
    </source>
</evidence>
<dbReference type="InterPro" id="IPR027417">
    <property type="entry name" value="P-loop_NTPase"/>
</dbReference>
<dbReference type="AlphaFoldDB" id="A0A2P2QRE6"/>
<keyword evidence="6" id="KW-0547">Nucleotide-binding</keyword>
<dbReference type="EMBL" id="GGEC01089073">
    <property type="protein sequence ID" value="MBX69557.1"/>
    <property type="molecule type" value="Transcribed_RNA"/>
</dbReference>
<dbReference type="Gene3D" id="3.40.50.300">
    <property type="entry name" value="P-loop containing nucleotide triphosphate hydrolases"/>
    <property type="match status" value="1"/>
</dbReference>
<protein>
    <submittedName>
        <fullName evidence="8">Uncharacterized protein MANES_01G145200</fullName>
    </submittedName>
</protein>
<keyword evidence="6" id="KW-0067">ATP-binding</keyword>
<evidence type="ECO:0000259" key="7">
    <source>
        <dbReference type="SMART" id="SM00382"/>
    </source>
</evidence>
<dbReference type="CDD" id="cd19510">
    <property type="entry name" value="RecA-like_BCS1"/>
    <property type="match status" value="1"/>
</dbReference>
<dbReference type="GO" id="GO:0016887">
    <property type="term" value="F:ATP hydrolysis activity"/>
    <property type="evidence" value="ECO:0007669"/>
    <property type="project" value="InterPro"/>
</dbReference>
<dbReference type="PANTHER" id="PTHR23070">
    <property type="entry name" value="BCS1 AAA-TYPE ATPASE"/>
    <property type="match status" value="1"/>
</dbReference>
<comment type="catalytic activity">
    <reaction evidence="5">
        <text>ATP + H2O = ADP + phosphate + H(+)</text>
        <dbReference type="Rhea" id="RHEA:13065"/>
        <dbReference type="ChEBI" id="CHEBI:15377"/>
        <dbReference type="ChEBI" id="CHEBI:15378"/>
        <dbReference type="ChEBI" id="CHEBI:30616"/>
        <dbReference type="ChEBI" id="CHEBI:43474"/>
        <dbReference type="ChEBI" id="CHEBI:456216"/>
    </reaction>
</comment>
<keyword evidence="4" id="KW-0460">Magnesium</keyword>
<evidence type="ECO:0000256" key="2">
    <source>
        <dbReference type="ARBA" id="ARBA00007448"/>
    </source>
</evidence>
<dbReference type="Gene3D" id="6.10.280.40">
    <property type="match status" value="1"/>
</dbReference>
<dbReference type="GO" id="GO:0006950">
    <property type="term" value="P:response to stress"/>
    <property type="evidence" value="ECO:0007669"/>
    <property type="project" value="UniProtKB-ARBA"/>
</dbReference>
<name>A0A2P2QRE6_RHIMU</name>
<dbReference type="Pfam" id="PF00004">
    <property type="entry name" value="AAA"/>
    <property type="match status" value="1"/>
</dbReference>
<comment type="similarity">
    <text evidence="2">Belongs to the AAA ATPase family. BCS1 subfamily.</text>
</comment>
<dbReference type="Pfam" id="PF25568">
    <property type="entry name" value="AAA_lid_At3g28540"/>
    <property type="match status" value="1"/>
</dbReference>
<evidence type="ECO:0000256" key="1">
    <source>
        <dbReference type="ARBA" id="ARBA00001946"/>
    </source>
</evidence>
<dbReference type="InterPro" id="IPR003593">
    <property type="entry name" value="AAA+_ATPase"/>
</dbReference>
<evidence type="ECO:0000256" key="4">
    <source>
        <dbReference type="ARBA" id="ARBA00022842"/>
    </source>
</evidence>
<accession>A0A2P2QRE6</accession>
<dbReference type="SUPFAM" id="SSF52540">
    <property type="entry name" value="P-loop containing nucleoside triphosphate hydrolases"/>
    <property type="match status" value="1"/>
</dbReference>
<reference evidence="8" key="1">
    <citation type="submission" date="2018-02" db="EMBL/GenBank/DDBJ databases">
        <title>Rhizophora mucronata_Transcriptome.</title>
        <authorList>
            <person name="Meera S.P."/>
            <person name="Sreeshan A."/>
            <person name="Augustine A."/>
        </authorList>
    </citation>
    <scope>NUCLEOTIDE SEQUENCE</scope>
    <source>
        <tissue evidence="8">Leaf</tissue>
    </source>
</reference>
<evidence type="ECO:0000313" key="8">
    <source>
        <dbReference type="EMBL" id="MBX69557.1"/>
    </source>
</evidence>
<dbReference type="PROSITE" id="PS00674">
    <property type="entry name" value="AAA"/>
    <property type="match status" value="1"/>
</dbReference>
<evidence type="ECO:0000256" key="3">
    <source>
        <dbReference type="ARBA" id="ARBA00022801"/>
    </source>
</evidence>
<dbReference type="InterPro" id="IPR003960">
    <property type="entry name" value="ATPase_AAA_CS"/>
</dbReference>
<dbReference type="InterPro" id="IPR007942">
    <property type="entry name" value="PLipase-like"/>
</dbReference>
<dbReference type="InterPro" id="IPR003959">
    <property type="entry name" value="ATPase_AAA_core"/>
</dbReference>
<dbReference type="SMART" id="SM00382">
    <property type="entry name" value="AAA"/>
    <property type="match status" value="1"/>
</dbReference>
<proteinExistence type="inferred from homology"/>
<dbReference type="Pfam" id="PF14363">
    <property type="entry name" value="AAA_assoc"/>
    <property type="match status" value="1"/>
</dbReference>